<evidence type="ECO:0000313" key="2">
    <source>
        <dbReference type="Proteomes" id="UP000028134"/>
    </source>
</evidence>
<dbReference type="EMBL" id="JNHI01000028">
    <property type="protein sequence ID" value="KDS27784.1"/>
    <property type="molecule type" value="Genomic_DNA"/>
</dbReference>
<reference evidence="1 2" key="1">
    <citation type="submission" date="2014-04" db="EMBL/GenBank/DDBJ databases">
        <authorList>
            <person name="Sears C."/>
            <person name="Carroll K."/>
            <person name="Sack B.R."/>
            <person name="Qadri F."/>
            <person name="Myers L.L."/>
            <person name="Chung G.-T."/>
            <person name="Escheverria P."/>
            <person name="Fraser C.M."/>
            <person name="Sadzewicz L."/>
            <person name="Shefchek K.A."/>
            <person name="Tallon L."/>
            <person name="Das S.P."/>
            <person name="Daugherty S."/>
            <person name="Mongodin E.F."/>
        </authorList>
    </citation>
    <scope>NUCLEOTIDE SEQUENCE [LARGE SCALE GENOMIC DNA]</scope>
    <source>
        <strain evidence="2">3775 SL(B) 10 (iv)</strain>
    </source>
</reference>
<name>A0A078QWF6_PHOVU</name>
<dbReference type="AlphaFoldDB" id="A0A078QWF6"/>
<gene>
    <name evidence="1" type="ORF">M097_3465</name>
</gene>
<proteinExistence type="predicted"/>
<evidence type="ECO:0000313" key="1">
    <source>
        <dbReference type="EMBL" id="KDS27784.1"/>
    </source>
</evidence>
<organism evidence="1 2">
    <name type="scientific">Phocaeicola vulgatus str. 3775 SL</name>
    <name type="common">B</name>
    <name type="synonym">iv</name>
    <dbReference type="NCBI Taxonomy" id="1339350"/>
    <lineage>
        <taxon>Bacteria</taxon>
        <taxon>Pseudomonadati</taxon>
        <taxon>Bacteroidota</taxon>
        <taxon>Bacteroidia</taxon>
        <taxon>Bacteroidales</taxon>
        <taxon>Bacteroidaceae</taxon>
        <taxon>Phocaeicola</taxon>
    </lineage>
</organism>
<comment type="caution">
    <text evidence="1">The sequence shown here is derived from an EMBL/GenBank/DDBJ whole genome shotgun (WGS) entry which is preliminary data.</text>
</comment>
<protein>
    <submittedName>
        <fullName evidence="1">Uncharacterized protein</fullName>
    </submittedName>
</protein>
<dbReference type="Proteomes" id="UP000028134">
    <property type="component" value="Unassembled WGS sequence"/>
</dbReference>
<sequence>MRNHSTRMSMPMASCTNKRIDIMGVIIHFIALRITCSETQ</sequence>
<accession>A0A078QWF6</accession>